<dbReference type="EMBL" id="JBHSDC010000018">
    <property type="protein sequence ID" value="MFC4232171.1"/>
    <property type="molecule type" value="Genomic_DNA"/>
</dbReference>
<keyword evidence="3" id="KW-1185">Reference proteome</keyword>
<evidence type="ECO:0000313" key="2">
    <source>
        <dbReference type="EMBL" id="MFC4232171.1"/>
    </source>
</evidence>
<name>A0ABV8PYQ2_9BACT</name>
<accession>A0ABV8PYQ2</accession>
<dbReference type="SUPFAM" id="SSF49299">
    <property type="entry name" value="PKD domain"/>
    <property type="match status" value="2"/>
</dbReference>
<organism evidence="2 3">
    <name type="scientific">Parasediminibacterium paludis</name>
    <dbReference type="NCBI Taxonomy" id="908966"/>
    <lineage>
        <taxon>Bacteria</taxon>
        <taxon>Pseudomonadati</taxon>
        <taxon>Bacteroidota</taxon>
        <taxon>Chitinophagia</taxon>
        <taxon>Chitinophagales</taxon>
        <taxon>Chitinophagaceae</taxon>
        <taxon>Parasediminibacterium</taxon>
    </lineage>
</organism>
<dbReference type="SMART" id="SM00089">
    <property type="entry name" value="PKD"/>
    <property type="match status" value="2"/>
</dbReference>
<reference evidence="3" key="1">
    <citation type="journal article" date="2019" name="Int. J. Syst. Evol. Microbiol.">
        <title>The Global Catalogue of Microorganisms (GCM) 10K type strain sequencing project: providing services to taxonomists for standard genome sequencing and annotation.</title>
        <authorList>
            <consortium name="The Broad Institute Genomics Platform"/>
            <consortium name="The Broad Institute Genome Sequencing Center for Infectious Disease"/>
            <person name="Wu L."/>
            <person name="Ma J."/>
        </authorList>
    </citation>
    <scope>NUCLEOTIDE SEQUENCE [LARGE SCALE GENOMIC DNA]</scope>
    <source>
        <strain evidence="3">CECT 8010</strain>
    </source>
</reference>
<sequence>MLLILSVAACTKNNYNDTSFIETAAVPSNISTMFTITQDNTGLVTITPNGTGASSYDIYFGDNASPVNIPAGKSVNHTYAEGVYTVKVVGYNVAGKTATASQTLTVSYRMPQNLKLNVSTSGVSVTLSATALYATYFKVYFGDSLNVNPLPVASVLGGQSITHQYPSAGKYVITVIALSGGAATAQITDTIKVANQINLPVTFDDPSVDYTVSDFGGNASVLTKDPTNANNWVMQSTKTGGAQTWAGTTVGTGLGFATKIPITATNNKMTVMVYSPAAGLDIKLKLDDHTRPNAGYSVETDVLTTKANQWETLTFDFSKPASGTPAWSAANTYDLASIFFDFNTGGSGKVFYWDNLQMQSAPPVLSQINLPVTFESTTVDYTMSDFGGNVSTFTTDPVNANNHVMKSIKTSGAQTWAGTTVGTPLGFATLIPITTTKNKMTVMVYSPAAGLDIKLKLDDHTRPNAGYSVETDALTTVANQWETLTFDFSKNSSGTPAFSSANKYDLVSIFFDFNVAGSGKVFYWDNVILL</sequence>
<dbReference type="InterPro" id="IPR035986">
    <property type="entry name" value="PKD_dom_sf"/>
</dbReference>
<evidence type="ECO:0000313" key="3">
    <source>
        <dbReference type="Proteomes" id="UP001595906"/>
    </source>
</evidence>
<dbReference type="Proteomes" id="UP001595906">
    <property type="component" value="Unassembled WGS sequence"/>
</dbReference>
<evidence type="ECO:0000259" key="1">
    <source>
        <dbReference type="SMART" id="SM00089"/>
    </source>
</evidence>
<feature type="domain" description="PKD/Chitinase" evidence="1">
    <location>
        <begin position="31"/>
        <end position="109"/>
    </location>
</feature>
<dbReference type="InterPro" id="IPR022409">
    <property type="entry name" value="PKD/Chitinase_dom"/>
</dbReference>
<dbReference type="Gene3D" id="2.60.40.10">
    <property type="entry name" value="Immunoglobulins"/>
    <property type="match status" value="1"/>
</dbReference>
<dbReference type="InterPro" id="IPR013783">
    <property type="entry name" value="Ig-like_fold"/>
</dbReference>
<dbReference type="RefSeq" id="WP_379013923.1">
    <property type="nucleotide sequence ID" value="NZ_JBHSDC010000018.1"/>
</dbReference>
<comment type="caution">
    <text evidence="2">The sequence shown here is derived from an EMBL/GenBank/DDBJ whole genome shotgun (WGS) entry which is preliminary data.</text>
</comment>
<gene>
    <name evidence="2" type="ORF">ACFOW1_09730</name>
</gene>
<feature type="domain" description="PKD/Chitinase" evidence="1">
    <location>
        <begin position="115"/>
        <end position="196"/>
    </location>
</feature>
<protein>
    <recommendedName>
        <fullName evidence="1">PKD/Chitinase domain-containing protein</fullName>
    </recommendedName>
</protein>
<proteinExistence type="predicted"/>